<proteinExistence type="predicted"/>
<reference evidence="2 3" key="1">
    <citation type="submission" date="2017-12" db="EMBL/GenBank/DDBJ databases">
        <title>Hemimetabolous genomes reveal molecular basis of termite eusociality.</title>
        <authorList>
            <person name="Harrison M.C."/>
            <person name="Jongepier E."/>
            <person name="Robertson H.M."/>
            <person name="Arning N."/>
            <person name="Bitard-Feildel T."/>
            <person name="Chao H."/>
            <person name="Childers C.P."/>
            <person name="Dinh H."/>
            <person name="Doddapaneni H."/>
            <person name="Dugan S."/>
            <person name="Gowin J."/>
            <person name="Greiner C."/>
            <person name="Han Y."/>
            <person name="Hu H."/>
            <person name="Hughes D.S.T."/>
            <person name="Huylmans A.-K."/>
            <person name="Kemena C."/>
            <person name="Kremer L.P.M."/>
            <person name="Lee S.L."/>
            <person name="Lopez-Ezquerra A."/>
            <person name="Mallet L."/>
            <person name="Monroy-Kuhn J.M."/>
            <person name="Moser A."/>
            <person name="Murali S.C."/>
            <person name="Muzny D.M."/>
            <person name="Otani S."/>
            <person name="Piulachs M.-D."/>
            <person name="Poelchau M."/>
            <person name="Qu J."/>
            <person name="Schaub F."/>
            <person name="Wada-Katsumata A."/>
            <person name="Worley K.C."/>
            <person name="Xie Q."/>
            <person name="Ylla G."/>
            <person name="Poulsen M."/>
            <person name="Gibbs R.A."/>
            <person name="Schal C."/>
            <person name="Richards S."/>
            <person name="Belles X."/>
            <person name="Korb J."/>
            <person name="Bornberg-Bauer E."/>
        </authorList>
    </citation>
    <scope>NUCLEOTIDE SEQUENCE [LARGE SCALE GENOMIC DNA]</scope>
    <source>
        <tissue evidence="2">Whole body</tissue>
    </source>
</reference>
<organism evidence="2 3">
    <name type="scientific">Cryptotermes secundus</name>
    <dbReference type="NCBI Taxonomy" id="105785"/>
    <lineage>
        <taxon>Eukaryota</taxon>
        <taxon>Metazoa</taxon>
        <taxon>Ecdysozoa</taxon>
        <taxon>Arthropoda</taxon>
        <taxon>Hexapoda</taxon>
        <taxon>Insecta</taxon>
        <taxon>Pterygota</taxon>
        <taxon>Neoptera</taxon>
        <taxon>Polyneoptera</taxon>
        <taxon>Dictyoptera</taxon>
        <taxon>Blattodea</taxon>
        <taxon>Blattoidea</taxon>
        <taxon>Termitoidae</taxon>
        <taxon>Kalotermitidae</taxon>
        <taxon>Cryptotermitinae</taxon>
        <taxon>Cryptotermes</taxon>
    </lineage>
</organism>
<feature type="compositionally biased region" description="Basic and acidic residues" evidence="1">
    <location>
        <begin position="87"/>
        <end position="104"/>
    </location>
</feature>
<sequence length="322" mass="37209">MIDPSSSEEESEEEQQEDHQQHQQHRHHRHHEPSTGSLEVPGSLPTLPRSLSPASAVSTETLSHSTGASRTNSLPRATSPSPSVVSEKAEAELQDKQEREEEERKRRIQLYVFISRCITYPFNAKQPTDMTRRYTKITKQQLETIQGRFQSFLKGDTQIMADEAFQNAVQSYFEVFLKSERVLKMVQSGACSQHDFREVFRNNIEKRVRSLPEIDGLSKETVLTSWMAKFDCIFKVGDDDSKRPSRMQQQSLNSELILSKEQLYDMFQQILGIKKFEHQLLFNALQLDSADEQAAAIRRELDGRMQKVSEMEKNRKLMPKFV</sequence>
<evidence type="ECO:0008006" key="4">
    <source>
        <dbReference type="Google" id="ProtNLM"/>
    </source>
</evidence>
<feature type="region of interest" description="Disordered" evidence="1">
    <location>
        <begin position="1"/>
        <end position="104"/>
    </location>
</feature>
<comment type="caution">
    <text evidence="2">The sequence shown here is derived from an EMBL/GenBank/DDBJ whole genome shotgun (WGS) entry which is preliminary data.</text>
</comment>
<evidence type="ECO:0000313" key="2">
    <source>
        <dbReference type="EMBL" id="PNF28594.1"/>
    </source>
</evidence>
<dbReference type="GO" id="GO:0016079">
    <property type="term" value="P:synaptic vesicle exocytosis"/>
    <property type="evidence" value="ECO:0007669"/>
    <property type="project" value="InterPro"/>
</dbReference>
<dbReference type="AlphaFoldDB" id="A0A2J7QJ31"/>
<dbReference type="Proteomes" id="UP000235965">
    <property type="component" value="Unassembled WGS sequence"/>
</dbReference>
<accession>A0A2J7QJ31</accession>
<dbReference type="PANTHER" id="PTHR12166:SF8">
    <property type="entry name" value="CALCIUM-DEPENDENT SECRETION ACTIVATOR"/>
    <property type="match status" value="1"/>
</dbReference>
<feature type="compositionally biased region" description="Acidic residues" evidence="1">
    <location>
        <begin position="1"/>
        <end position="16"/>
    </location>
</feature>
<dbReference type="PANTHER" id="PTHR12166">
    <property type="entry name" value="CALCIUM-DEPENDENT SECRETION ACTIVATOR"/>
    <property type="match status" value="1"/>
</dbReference>
<feature type="compositionally biased region" description="Polar residues" evidence="1">
    <location>
        <begin position="52"/>
        <end position="84"/>
    </location>
</feature>
<dbReference type="InterPro" id="IPR033227">
    <property type="entry name" value="CAPS"/>
</dbReference>
<feature type="non-terminal residue" evidence="2">
    <location>
        <position position="322"/>
    </location>
</feature>
<dbReference type="GO" id="GO:1990504">
    <property type="term" value="P:dense core granule exocytosis"/>
    <property type="evidence" value="ECO:0007669"/>
    <property type="project" value="InterPro"/>
</dbReference>
<dbReference type="EMBL" id="NEVH01013560">
    <property type="protein sequence ID" value="PNF28594.1"/>
    <property type="molecule type" value="Genomic_DNA"/>
</dbReference>
<feature type="compositionally biased region" description="Basic residues" evidence="1">
    <location>
        <begin position="22"/>
        <end position="31"/>
    </location>
</feature>
<keyword evidence="3" id="KW-1185">Reference proteome</keyword>
<gene>
    <name evidence="2" type="ORF">B7P43_G09394</name>
</gene>
<protein>
    <recommendedName>
        <fullName evidence="4">Calcium-dependent secretion activator</fullName>
    </recommendedName>
</protein>
<dbReference type="OrthoDB" id="10063282at2759"/>
<evidence type="ECO:0000313" key="3">
    <source>
        <dbReference type="Proteomes" id="UP000235965"/>
    </source>
</evidence>
<evidence type="ECO:0000256" key="1">
    <source>
        <dbReference type="SAM" id="MobiDB-lite"/>
    </source>
</evidence>
<name>A0A2J7QJ31_9NEOP</name>
<dbReference type="GO" id="GO:0098793">
    <property type="term" value="C:presynapse"/>
    <property type="evidence" value="ECO:0007669"/>
    <property type="project" value="GOC"/>
</dbReference>